<sequence>MHFWVAAGHRLQGCRQGPSLGGALARSHVATKLLRCNFPIQILYEKNSWKTDAFFSSSALGCNGASSQPFFLSPNPAPFVFPYLTLPSLCDLFPPQEVYKAPISLLFASFLPSPQQPTHFLNLYILHNKNTTTNFQNNGPYQTDRSQVHWRKGSSQAILP</sequence>
<proteinExistence type="predicted"/>
<name>A0A292Q990_9PEZI</name>
<protein>
    <submittedName>
        <fullName evidence="1">Uncharacterized protein</fullName>
    </submittedName>
</protein>
<organism evidence="1 2">
    <name type="scientific">Tuber aestivum</name>
    <name type="common">summer truffle</name>
    <dbReference type="NCBI Taxonomy" id="59557"/>
    <lineage>
        <taxon>Eukaryota</taxon>
        <taxon>Fungi</taxon>
        <taxon>Dikarya</taxon>
        <taxon>Ascomycota</taxon>
        <taxon>Pezizomycotina</taxon>
        <taxon>Pezizomycetes</taxon>
        <taxon>Pezizales</taxon>
        <taxon>Tuberaceae</taxon>
        <taxon>Tuber</taxon>
    </lineage>
</organism>
<evidence type="ECO:0000313" key="2">
    <source>
        <dbReference type="Proteomes" id="UP001412239"/>
    </source>
</evidence>
<keyword evidence="2" id="KW-1185">Reference proteome</keyword>
<evidence type="ECO:0000313" key="1">
    <source>
        <dbReference type="EMBL" id="CUS15525.1"/>
    </source>
</evidence>
<reference evidence="1" key="1">
    <citation type="submission" date="2015-10" db="EMBL/GenBank/DDBJ databases">
        <authorList>
            <person name="Regsiter A."/>
            <person name="william w."/>
        </authorList>
    </citation>
    <scope>NUCLEOTIDE SEQUENCE</scope>
    <source>
        <strain evidence="1">Montdore</strain>
    </source>
</reference>
<dbReference type="AlphaFoldDB" id="A0A292Q990"/>
<dbReference type="EMBL" id="LN890945">
    <property type="protein sequence ID" value="CUS15525.1"/>
    <property type="molecule type" value="Genomic_DNA"/>
</dbReference>
<accession>A0A292Q990</accession>
<gene>
    <name evidence="1" type="ORF">GSTUAT00000228001</name>
</gene>
<dbReference type="Proteomes" id="UP001412239">
    <property type="component" value="Unassembled WGS sequence"/>
</dbReference>